<evidence type="ECO:0000313" key="3">
    <source>
        <dbReference type="EMBL" id="SUB75536.1"/>
    </source>
</evidence>
<feature type="transmembrane region" description="Helical" evidence="1">
    <location>
        <begin position="200"/>
        <end position="221"/>
    </location>
</feature>
<proteinExistence type="predicted"/>
<accession>A0A379DC09</accession>
<dbReference type="RefSeq" id="WP_004819702.1">
    <property type="nucleotide sequence ID" value="NZ_UGTH01000001.1"/>
</dbReference>
<feature type="transmembrane region" description="Helical" evidence="1">
    <location>
        <begin position="97"/>
        <end position="116"/>
    </location>
</feature>
<dbReference type="InterPro" id="IPR058279">
    <property type="entry name" value="DUF7973"/>
</dbReference>
<feature type="domain" description="DUF7973" evidence="2">
    <location>
        <begin position="4"/>
        <end position="145"/>
    </location>
</feature>
<dbReference type="EMBL" id="UGTH01000001">
    <property type="protein sequence ID" value="SUB75536.1"/>
    <property type="molecule type" value="Genomic_DNA"/>
</dbReference>
<reference evidence="3 4" key="1">
    <citation type="submission" date="2018-06" db="EMBL/GenBank/DDBJ databases">
        <authorList>
            <consortium name="Pathogen Informatics"/>
            <person name="Doyle S."/>
        </authorList>
    </citation>
    <scope>NUCLEOTIDE SEQUENCE [LARGE SCALE GENOMIC DNA]</scope>
    <source>
        <strain evidence="3 4">NCTC11088</strain>
    </source>
</reference>
<keyword evidence="1" id="KW-1133">Transmembrane helix</keyword>
<feature type="transmembrane region" description="Helical" evidence="1">
    <location>
        <begin position="7"/>
        <end position="38"/>
    </location>
</feature>
<gene>
    <name evidence="3" type="ORF">NCTC11088_01334</name>
</gene>
<feature type="domain" description="DUF7973" evidence="2">
    <location>
        <begin position="202"/>
        <end position="284"/>
    </location>
</feature>
<dbReference type="Pfam" id="PF25928">
    <property type="entry name" value="DUF7973"/>
    <property type="match status" value="2"/>
</dbReference>
<feature type="transmembrane region" description="Helical" evidence="1">
    <location>
        <begin position="166"/>
        <end position="188"/>
    </location>
</feature>
<feature type="transmembrane region" description="Helical" evidence="1">
    <location>
        <begin position="227"/>
        <end position="250"/>
    </location>
</feature>
<evidence type="ECO:0000259" key="2">
    <source>
        <dbReference type="Pfam" id="PF25928"/>
    </source>
</evidence>
<evidence type="ECO:0000256" key="1">
    <source>
        <dbReference type="SAM" id="Phobius"/>
    </source>
</evidence>
<name>A0A379DC09_9FIRM</name>
<keyword evidence="1" id="KW-0812">Transmembrane</keyword>
<feature type="transmembrane region" description="Helical" evidence="1">
    <location>
        <begin position="50"/>
        <end position="73"/>
    </location>
</feature>
<sequence length="288" mass="30402">MEILSIIVAFCGGFVGASIGAIPAFIMTGFFAIISGILGLSGISDNTLGIIAFGPFFGPHITFAAGAAAAAFAKNRRNKLESSQEILTPLFGKNDPTILLVGGLYGILGYIIWYLISNQTVMITDFPAVSVTGVLIINRYVLGNTGITGKPLNGQKKVWKPTSIEIIHHGLFGAVLGLLVIIGAKQLIGVGISEENMKIYPVLIFGISAFSLIFLQAGWSIPITHHIAYPAAAVYIMSGSIVVATIFSALNSIGWVLAAKIFNTDCDTYIDPPAIVIATSLLIANLIF</sequence>
<dbReference type="AlphaFoldDB" id="A0A379DC09"/>
<organism evidence="3 4">
    <name type="scientific">Peptoniphilus indolicus</name>
    <dbReference type="NCBI Taxonomy" id="33030"/>
    <lineage>
        <taxon>Bacteria</taxon>
        <taxon>Bacillati</taxon>
        <taxon>Bacillota</taxon>
        <taxon>Tissierellia</taxon>
        <taxon>Tissierellales</taxon>
        <taxon>Peptoniphilaceae</taxon>
        <taxon>Peptoniphilus</taxon>
    </lineage>
</organism>
<protein>
    <recommendedName>
        <fullName evidence="2">DUF7973 domain-containing protein</fullName>
    </recommendedName>
</protein>
<keyword evidence="1" id="KW-0472">Membrane</keyword>
<evidence type="ECO:0000313" key="4">
    <source>
        <dbReference type="Proteomes" id="UP000254777"/>
    </source>
</evidence>
<dbReference type="Proteomes" id="UP000254777">
    <property type="component" value="Unassembled WGS sequence"/>
</dbReference>